<sequence length="344" mass="38612">MKIVQVLVSSGFGGAERLFVDLCNGMARRGHNVLAICPDRFQGLSLLDTKADIIIENVDSRWDRNLFAENKIRRAVKAFNADVVHTHLARTASLTGAALKNASLPVIANMHNYVKLKYYKNIKHFVPGTEHQASYFNSMGVAKQNITVIPHFSNIRKTSPVSHDFSQRKLVAFGRFVHKKGFDLLVRAVALLGQQGFDLELLLGGDGPERERLRQLVHDLSIEDRVHFSGWVEDVEFFLQKAPFFILPSRDEPFGIVVLEAMASGNCIIATRTHGPNEVLQDGNAFLCEVDDVEDMAKAIFSAMHNPEVAKHCSLNAEKKFHERYAPDVILGEYEKLFQQLITT</sequence>
<dbReference type="InterPro" id="IPR028098">
    <property type="entry name" value="Glyco_trans_4-like_N"/>
</dbReference>
<dbReference type="PANTHER" id="PTHR12526">
    <property type="entry name" value="GLYCOSYLTRANSFERASE"/>
    <property type="match status" value="1"/>
</dbReference>
<evidence type="ECO:0000259" key="2">
    <source>
        <dbReference type="Pfam" id="PF13439"/>
    </source>
</evidence>
<dbReference type="Pfam" id="PF13439">
    <property type="entry name" value="Glyco_transf_4"/>
    <property type="match status" value="1"/>
</dbReference>
<feature type="domain" description="Glycosyl transferase family 1" evidence="1">
    <location>
        <begin position="167"/>
        <end position="319"/>
    </location>
</feature>
<dbReference type="GO" id="GO:0016757">
    <property type="term" value="F:glycosyltransferase activity"/>
    <property type="evidence" value="ECO:0007669"/>
    <property type="project" value="InterPro"/>
</dbReference>
<dbReference type="RefSeq" id="WP_139450958.1">
    <property type="nucleotide sequence ID" value="NZ_VDMB01000047.1"/>
</dbReference>
<evidence type="ECO:0000259" key="1">
    <source>
        <dbReference type="Pfam" id="PF00534"/>
    </source>
</evidence>
<keyword evidence="4" id="KW-1185">Reference proteome</keyword>
<accession>A0A5S5MBW8</accession>
<keyword evidence="3" id="KW-0808">Transferase</keyword>
<gene>
    <name evidence="3" type="ORF">FIM25_16525</name>
</gene>
<dbReference type="PANTHER" id="PTHR12526:SF630">
    <property type="entry name" value="GLYCOSYLTRANSFERASE"/>
    <property type="match status" value="1"/>
</dbReference>
<organism evidence="3 4">
    <name type="scientific">Desulfobotulus mexicanus</name>
    <dbReference type="NCBI Taxonomy" id="2586642"/>
    <lineage>
        <taxon>Bacteria</taxon>
        <taxon>Pseudomonadati</taxon>
        <taxon>Thermodesulfobacteriota</taxon>
        <taxon>Desulfobacteria</taxon>
        <taxon>Desulfobacterales</taxon>
        <taxon>Desulfobacteraceae</taxon>
        <taxon>Desulfobotulus</taxon>
    </lineage>
</organism>
<dbReference type="AlphaFoldDB" id="A0A5S5MBW8"/>
<protein>
    <submittedName>
        <fullName evidence="3">Glycosyltransferase family 4 protein</fullName>
    </submittedName>
</protein>
<reference evidence="3 4" key="1">
    <citation type="submission" date="2019-06" db="EMBL/GenBank/DDBJ databases">
        <title>Desulfobotulus mexicanus sp. nov., a novel sulfate-reducing bacterium isolated from the sediment of an alkaline crater lake in Mexico.</title>
        <authorList>
            <person name="Hirschler-Rea A."/>
        </authorList>
    </citation>
    <scope>NUCLEOTIDE SEQUENCE [LARGE SCALE GENOMIC DNA]</scope>
    <source>
        <strain evidence="3 4">PAR22N</strain>
    </source>
</reference>
<dbReference type="CDD" id="cd03801">
    <property type="entry name" value="GT4_PimA-like"/>
    <property type="match status" value="1"/>
</dbReference>
<evidence type="ECO:0000313" key="3">
    <source>
        <dbReference type="EMBL" id="TYT73170.1"/>
    </source>
</evidence>
<dbReference type="Pfam" id="PF00534">
    <property type="entry name" value="Glycos_transf_1"/>
    <property type="match status" value="1"/>
</dbReference>
<proteinExistence type="predicted"/>
<feature type="domain" description="Glycosyltransferase subfamily 4-like N-terminal" evidence="2">
    <location>
        <begin position="12"/>
        <end position="151"/>
    </location>
</feature>
<dbReference type="EMBL" id="VDMB01000047">
    <property type="protein sequence ID" value="TYT73170.1"/>
    <property type="molecule type" value="Genomic_DNA"/>
</dbReference>
<dbReference type="SUPFAM" id="SSF53756">
    <property type="entry name" value="UDP-Glycosyltransferase/glycogen phosphorylase"/>
    <property type="match status" value="1"/>
</dbReference>
<dbReference type="OrthoDB" id="5419094at2"/>
<dbReference type="InterPro" id="IPR001296">
    <property type="entry name" value="Glyco_trans_1"/>
</dbReference>
<name>A0A5S5MBW8_9BACT</name>
<comment type="caution">
    <text evidence="3">The sequence shown here is derived from an EMBL/GenBank/DDBJ whole genome shotgun (WGS) entry which is preliminary data.</text>
</comment>
<evidence type="ECO:0000313" key="4">
    <source>
        <dbReference type="Proteomes" id="UP000321899"/>
    </source>
</evidence>
<dbReference type="Proteomes" id="UP000321899">
    <property type="component" value="Unassembled WGS sequence"/>
</dbReference>
<dbReference type="Gene3D" id="3.40.50.2000">
    <property type="entry name" value="Glycogen Phosphorylase B"/>
    <property type="match status" value="2"/>
</dbReference>